<dbReference type="Proteomes" id="UP000318405">
    <property type="component" value="Unassembled WGS sequence"/>
</dbReference>
<reference evidence="2 3" key="1">
    <citation type="submission" date="2019-07" db="EMBL/GenBank/DDBJ databases">
        <title>Qingshengfaniella alkalisoli gen. nov., sp. nov., isolated from saline soil.</title>
        <authorList>
            <person name="Xu L."/>
            <person name="Huang X.-X."/>
            <person name="Sun J.-Q."/>
        </authorList>
    </citation>
    <scope>NUCLEOTIDE SEQUENCE [LARGE SCALE GENOMIC DNA]</scope>
    <source>
        <strain evidence="2 3">DSM 27279</strain>
    </source>
</reference>
<sequence length="199" mass="21643">MKISHSDLAAVVPALLARGKKTLLHVGCGTAPRSRLPECFQSPEWTEIRLDIDASVNPDIVASLTDMRAVASATVDAIWSSHNIEHLEGFEVARSLDEFHRVLKPAGFTLLTLPDMKKVAALIAEDKSNEVVYTSPAGPITPLDMMFGHQASLAAGKRYMAHRTGFTATSIRNKLVEAGFSEVRVMQGSAYDLWAIAIK</sequence>
<proteinExistence type="predicted"/>
<comment type="caution">
    <text evidence="2">The sequence shown here is derived from an EMBL/GenBank/DDBJ whole genome shotgun (WGS) entry which is preliminary data.</text>
</comment>
<organism evidence="2 3">
    <name type="scientific">Verticiella sediminum</name>
    <dbReference type="NCBI Taxonomy" id="1247510"/>
    <lineage>
        <taxon>Bacteria</taxon>
        <taxon>Pseudomonadati</taxon>
        <taxon>Pseudomonadota</taxon>
        <taxon>Betaproteobacteria</taxon>
        <taxon>Burkholderiales</taxon>
        <taxon>Alcaligenaceae</taxon>
        <taxon>Verticiella</taxon>
    </lineage>
</organism>
<gene>
    <name evidence="2" type="ORF">FOZ76_06070</name>
</gene>
<dbReference type="Pfam" id="PF08241">
    <property type="entry name" value="Methyltransf_11"/>
    <property type="match status" value="1"/>
</dbReference>
<feature type="domain" description="Methyltransferase type 11" evidence="1">
    <location>
        <begin position="60"/>
        <end position="110"/>
    </location>
</feature>
<dbReference type="AlphaFoldDB" id="A0A556AWI7"/>
<accession>A0A556AWI7</accession>
<keyword evidence="2" id="KW-0489">Methyltransferase</keyword>
<protein>
    <submittedName>
        <fullName evidence="2">Class I SAM-dependent methyltransferase</fullName>
    </submittedName>
</protein>
<dbReference type="RefSeq" id="WP_143947249.1">
    <property type="nucleotide sequence ID" value="NZ_BAABMB010000001.1"/>
</dbReference>
<dbReference type="GO" id="GO:0008757">
    <property type="term" value="F:S-adenosylmethionine-dependent methyltransferase activity"/>
    <property type="evidence" value="ECO:0007669"/>
    <property type="project" value="InterPro"/>
</dbReference>
<dbReference type="EMBL" id="VLTJ01000010">
    <property type="protein sequence ID" value="TSH97294.1"/>
    <property type="molecule type" value="Genomic_DNA"/>
</dbReference>
<evidence type="ECO:0000259" key="1">
    <source>
        <dbReference type="Pfam" id="PF08241"/>
    </source>
</evidence>
<dbReference type="GO" id="GO:0032259">
    <property type="term" value="P:methylation"/>
    <property type="evidence" value="ECO:0007669"/>
    <property type="project" value="UniProtKB-KW"/>
</dbReference>
<dbReference type="Gene3D" id="3.40.50.150">
    <property type="entry name" value="Vaccinia Virus protein VP39"/>
    <property type="match status" value="1"/>
</dbReference>
<keyword evidence="2" id="KW-0808">Transferase</keyword>
<dbReference type="InterPro" id="IPR029063">
    <property type="entry name" value="SAM-dependent_MTases_sf"/>
</dbReference>
<evidence type="ECO:0000313" key="2">
    <source>
        <dbReference type="EMBL" id="TSH97294.1"/>
    </source>
</evidence>
<dbReference type="InterPro" id="IPR013216">
    <property type="entry name" value="Methyltransf_11"/>
</dbReference>
<evidence type="ECO:0000313" key="3">
    <source>
        <dbReference type="Proteomes" id="UP000318405"/>
    </source>
</evidence>
<dbReference type="SUPFAM" id="SSF53335">
    <property type="entry name" value="S-adenosyl-L-methionine-dependent methyltransferases"/>
    <property type="match status" value="1"/>
</dbReference>
<name>A0A556AWI7_9BURK</name>
<keyword evidence="3" id="KW-1185">Reference proteome</keyword>
<dbReference type="OrthoDB" id="9796760at2"/>